<dbReference type="PANTHER" id="PTHR30203:SF25">
    <property type="entry name" value="OUTER MEMBRANE PROTEIN-RELATED"/>
    <property type="match status" value="1"/>
</dbReference>
<comment type="caution">
    <text evidence="3">The sequence shown here is derived from an EMBL/GenBank/DDBJ whole genome shotgun (WGS) entry which is preliminary data.</text>
</comment>
<dbReference type="OrthoDB" id="9783100at2"/>
<dbReference type="GO" id="GO:0005886">
    <property type="term" value="C:plasma membrane"/>
    <property type="evidence" value="ECO:0007669"/>
    <property type="project" value="UniProtKB-SubCell"/>
</dbReference>
<proteinExistence type="inferred from homology"/>
<feature type="chain" id="PRO_5033091487" evidence="2">
    <location>
        <begin position="19"/>
        <end position="475"/>
    </location>
</feature>
<keyword evidence="4" id="KW-1185">Reference proteome</keyword>
<dbReference type="SUPFAM" id="SSF56954">
    <property type="entry name" value="Outer membrane efflux proteins (OEP)"/>
    <property type="match status" value="1"/>
</dbReference>
<dbReference type="PROSITE" id="PS51257">
    <property type="entry name" value="PROKAR_LIPOPROTEIN"/>
    <property type="match status" value="1"/>
</dbReference>
<dbReference type="AlphaFoldDB" id="A0A844Y203"/>
<dbReference type="Gene3D" id="1.20.1600.10">
    <property type="entry name" value="Outer membrane efflux proteins (OEP)"/>
    <property type="match status" value="1"/>
</dbReference>
<protein>
    <submittedName>
        <fullName evidence="3">Efflux transporter outer membrane subunit</fullName>
    </submittedName>
</protein>
<dbReference type="NCBIfam" id="TIGR01845">
    <property type="entry name" value="outer_NodT"/>
    <property type="match status" value="1"/>
</dbReference>
<dbReference type="RefSeq" id="WP_160608292.1">
    <property type="nucleotide sequence ID" value="NZ_WTYF01000004.1"/>
</dbReference>
<name>A0A844Y203_9SPHN</name>
<comment type="subcellular location">
    <subcellularLocation>
        <location evidence="2">Cell membrane</location>
        <topology evidence="2">Lipid-anchor</topology>
    </subcellularLocation>
</comment>
<keyword evidence="2" id="KW-0472">Membrane</keyword>
<dbReference type="Pfam" id="PF02321">
    <property type="entry name" value="OEP"/>
    <property type="match status" value="2"/>
</dbReference>
<dbReference type="Proteomes" id="UP000444185">
    <property type="component" value="Unassembled WGS sequence"/>
</dbReference>
<gene>
    <name evidence="3" type="ORF">GRI42_09675</name>
</gene>
<accession>A0A844Y203</accession>
<sequence>MKRAFLIAASTLALGACAGGPPPEVATPEPVLPAQYLFAPDTATDTALASLLPANDPAFDTLAAQALAGSPTLGEALARIDQARAGADRAGAERLPSVGANASVEGRRSNPAQFGGNLPASISFDTEQIAYAANVTARWDLDLFGRLRAQERAALARIDAADASARGVRNALLAEIAASVIDWRTLDARKAAIEEDLAAATELARLAGVRERAGLAPGFDRVRAESAANASRSRLAAVESERARIIGRLVTLTAQGGAQVRAALTANAPDVGLANAPVSLPSALLANRPDVLAAAAYLAAEDAELAATARRRFPTFDLSGVIGLLAFSPGDLFDEDSIVGSLAAGIAGPLLDFGRIEGEIDGAAAEKRASFEAYRGAVYTALGDAEAAYGLVAAADLEASAAAQEAASLSRAAALAETRQRAGLADFLTVLEARRAADASGERAAAAAGRAARARVILWQALGGDTQPMTRSTSQ</sequence>
<dbReference type="InterPro" id="IPR003423">
    <property type="entry name" value="OMP_efflux"/>
</dbReference>
<keyword evidence="2" id="KW-0732">Signal</keyword>
<organism evidence="3 4">
    <name type="scientific">Qipengyuania gaetbuli</name>
    <dbReference type="NCBI Taxonomy" id="266952"/>
    <lineage>
        <taxon>Bacteria</taxon>
        <taxon>Pseudomonadati</taxon>
        <taxon>Pseudomonadota</taxon>
        <taxon>Alphaproteobacteria</taxon>
        <taxon>Sphingomonadales</taxon>
        <taxon>Erythrobacteraceae</taxon>
        <taxon>Qipengyuania</taxon>
    </lineage>
</organism>
<feature type="signal peptide" evidence="2">
    <location>
        <begin position="1"/>
        <end position="18"/>
    </location>
</feature>
<evidence type="ECO:0000313" key="4">
    <source>
        <dbReference type="Proteomes" id="UP000444185"/>
    </source>
</evidence>
<keyword evidence="2" id="KW-1134">Transmembrane beta strand</keyword>
<dbReference type="GO" id="GO:0015562">
    <property type="term" value="F:efflux transmembrane transporter activity"/>
    <property type="evidence" value="ECO:0007669"/>
    <property type="project" value="InterPro"/>
</dbReference>
<keyword evidence="2" id="KW-0812">Transmembrane</keyword>
<dbReference type="Gene3D" id="2.20.200.10">
    <property type="entry name" value="Outer membrane efflux proteins (OEP)"/>
    <property type="match status" value="1"/>
</dbReference>
<evidence type="ECO:0000256" key="1">
    <source>
        <dbReference type="ARBA" id="ARBA00007613"/>
    </source>
</evidence>
<dbReference type="EMBL" id="WTYF01000004">
    <property type="protein sequence ID" value="MXO51569.1"/>
    <property type="molecule type" value="Genomic_DNA"/>
</dbReference>
<comment type="similarity">
    <text evidence="1 2">Belongs to the outer membrane factor (OMF) (TC 1.B.17) family.</text>
</comment>
<reference evidence="3 4" key="1">
    <citation type="submission" date="2019-12" db="EMBL/GenBank/DDBJ databases">
        <title>Genomic-based taxomic classification of the family Erythrobacteraceae.</title>
        <authorList>
            <person name="Xu L."/>
        </authorList>
    </citation>
    <scope>NUCLEOTIDE SEQUENCE [LARGE SCALE GENOMIC DNA]</scope>
    <source>
        <strain evidence="3 4">DSM 16225</strain>
    </source>
</reference>
<dbReference type="InterPro" id="IPR010131">
    <property type="entry name" value="MdtP/NodT-like"/>
</dbReference>
<evidence type="ECO:0000256" key="2">
    <source>
        <dbReference type="RuleBase" id="RU362097"/>
    </source>
</evidence>
<evidence type="ECO:0000313" key="3">
    <source>
        <dbReference type="EMBL" id="MXO51569.1"/>
    </source>
</evidence>
<keyword evidence="2" id="KW-0449">Lipoprotein</keyword>
<keyword evidence="2" id="KW-0564">Palmitate</keyword>
<dbReference type="PANTHER" id="PTHR30203">
    <property type="entry name" value="OUTER MEMBRANE CATION EFFLUX PROTEIN"/>
    <property type="match status" value="1"/>
</dbReference>